<evidence type="ECO:0000313" key="3">
    <source>
        <dbReference type="Proteomes" id="UP001464923"/>
    </source>
</evidence>
<evidence type="ECO:0008006" key="4">
    <source>
        <dbReference type="Google" id="ProtNLM"/>
    </source>
</evidence>
<protein>
    <recommendedName>
        <fullName evidence="4">Rad50/SbcC-type AAA domain-containing protein</fullName>
    </recommendedName>
</protein>
<dbReference type="Gene3D" id="3.40.50.300">
    <property type="entry name" value="P-loop containing nucleotide triphosphate hydrolases"/>
    <property type="match status" value="1"/>
</dbReference>
<evidence type="ECO:0000313" key="2">
    <source>
        <dbReference type="EMBL" id="MEQ3542004.1"/>
    </source>
</evidence>
<dbReference type="EMBL" id="JBEDNP010000022">
    <property type="protein sequence ID" value="MEQ3542004.1"/>
    <property type="molecule type" value="Genomic_DNA"/>
</dbReference>
<name>A0ABV1K1A9_9PSEU</name>
<dbReference type="Proteomes" id="UP001464923">
    <property type="component" value="Unassembled WGS sequence"/>
</dbReference>
<organism evidence="2 3">
    <name type="scientific">Pseudonocardia tropica</name>
    <dbReference type="NCBI Taxonomy" id="681289"/>
    <lineage>
        <taxon>Bacteria</taxon>
        <taxon>Bacillati</taxon>
        <taxon>Actinomycetota</taxon>
        <taxon>Actinomycetes</taxon>
        <taxon>Pseudonocardiales</taxon>
        <taxon>Pseudonocardiaceae</taxon>
        <taxon>Pseudonocardia</taxon>
    </lineage>
</organism>
<sequence>MSLDPAAPSTGHPFELPVVRCLREHGRLALYPGVTFPVGENGSGKSTPVEAVAVAVGLNPEGGSRSFRFATPAASRRRGPPRRVRRGAPRSS</sequence>
<keyword evidence="3" id="KW-1185">Reference proteome</keyword>
<dbReference type="InterPro" id="IPR027417">
    <property type="entry name" value="P-loop_NTPase"/>
</dbReference>
<gene>
    <name evidence="2" type="ORF">WHI96_24635</name>
</gene>
<proteinExistence type="predicted"/>
<feature type="region of interest" description="Disordered" evidence="1">
    <location>
        <begin position="66"/>
        <end position="92"/>
    </location>
</feature>
<accession>A0ABV1K1A9</accession>
<evidence type="ECO:0000256" key="1">
    <source>
        <dbReference type="SAM" id="MobiDB-lite"/>
    </source>
</evidence>
<reference evidence="2 3" key="1">
    <citation type="submission" date="2024-03" db="EMBL/GenBank/DDBJ databases">
        <title>Draft genome sequence of Pseudonocardia tropica JCM 19149.</title>
        <authorList>
            <person name="Butdee W."/>
            <person name="Duangmal K."/>
        </authorList>
    </citation>
    <scope>NUCLEOTIDE SEQUENCE [LARGE SCALE GENOMIC DNA]</scope>
    <source>
        <strain evidence="2 3">JCM 19149</strain>
    </source>
</reference>
<feature type="compositionally biased region" description="Basic residues" evidence="1">
    <location>
        <begin position="75"/>
        <end position="92"/>
    </location>
</feature>
<comment type="caution">
    <text evidence="2">The sequence shown here is derived from an EMBL/GenBank/DDBJ whole genome shotgun (WGS) entry which is preliminary data.</text>
</comment>
<dbReference type="RefSeq" id="WP_345651506.1">
    <property type="nucleotide sequence ID" value="NZ_BAABLY010000077.1"/>
</dbReference>